<sequence>MIDYSFANITNLFFKLFFPTLLGMFSVSAVTTIDGIFVGHGVGSHGIAAINLCVPLIMLLTGFGLMVGVGGSVIASISLGKGKIIYARGTMTQALIFAVFISSIVT</sequence>
<accession>E8LIF1</accession>
<dbReference type="PANTHER" id="PTHR43823">
    <property type="entry name" value="SPORULATION PROTEIN YKVU"/>
    <property type="match status" value="1"/>
</dbReference>
<dbReference type="GO" id="GO:0042910">
    <property type="term" value="F:xenobiotic transmembrane transporter activity"/>
    <property type="evidence" value="ECO:0007669"/>
    <property type="project" value="InterPro"/>
</dbReference>
<gene>
    <name evidence="7" type="ORF">HMPREF9444_00491</name>
</gene>
<feature type="transmembrane region" description="Helical" evidence="6">
    <location>
        <begin position="12"/>
        <end position="37"/>
    </location>
</feature>
<name>E8LIF1_SUCHY</name>
<dbReference type="STRING" id="762983.HMPREF9444_00491"/>
<comment type="subcellular location">
    <subcellularLocation>
        <location evidence="1">Cell membrane</location>
        <topology evidence="1">Multi-pass membrane protein</topology>
    </subcellularLocation>
</comment>
<dbReference type="Proteomes" id="UP000018458">
    <property type="component" value="Unassembled WGS sequence"/>
</dbReference>
<proteinExistence type="predicted"/>
<evidence type="ECO:0000256" key="1">
    <source>
        <dbReference type="ARBA" id="ARBA00004651"/>
    </source>
</evidence>
<feature type="transmembrane region" description="Helical" evidence="6">
    <location>
        <begin position="85"/>
        <end position="105"/>
    </location>
</feature>
<evidence type="ECO:0000313" key="8">
    <source>
        <dbReference type="Proteomes" id="UP000018458"/>
    </source>
</evidence>
<dbReference type="AlphaFoldDB" id="E8LIF1"/>
<protein>
    <recommendedName>
        <fullName evidence="9">MATE domain protein</fullName>
    </recommendedName>
</protein>
<feature type="transmembrane region" description="Helical" evidence="6">
    <location>
        <begin position="49"/>
        <end position="73"/>
    </location>
</feature>
<evidence type="ECO:0000256" key="3">
    <source>
        <dbReference type="ARBA" id="ARBA00022692"/>
    </source>
</evidence>
<dbReference type="InterPro" id="IPR002528">
    <property type="entry name" value="MATE_fam"/>
</dbReference>
<dbReference type="EMBL" id="AEVO01000022">
    <property type="protein sequence ID" value="EFY07705.1"/>
    <property type="molecule type" value="Genomic_DNA"/>
</dbReference>
<reference evidence="7 8" key="1">
    <citation type="submission" date="2011-01" db="EMBL/GenBank/DDBJ databases">
        <authorList>
            <person name="Weinstock G."/>
            <person name="Sodergren E."/>
            <person name="Clifton S."/>
            <person name="Fulton L."/>
            <person name="Fulton B."/>
            <person name="Courtney L."/>
            <person name="Fronick C."/>
            <person name="Harrison M."/>
            <person name="Strong C."/>
            <person name="Farmer C."/>
            <person name="Delahaunty K."/>
            <person name="Markovic C."/>
            <person name="Hall O."/>
            <person name="Minx P."/>
            <person name="Tomlinson C."/>
            <person name="Mitreva M."/>
            <person name="Hou S."/>
            <person name="Chen J."/>
            <person name="Wollam A."/>
            <person name="Pepin K.H."/>
            <person name="Johnson M."/>
            <person name="Bhonagiri V."/>
            <person name="Zhang X."/>
            <person name="Suruliraj S."/>
            <person name="Warren W."/>
            <person name="Chinwalla A."/>
            <person name="Mardis E.R."/>
            <person name="Wilson R.K."/>
        </authorList>
    </citation>
    <scope>NUCLEOTIDE SEQUENCE [LARGE SCALE GENOMIC DNA]</scope>
    <source>
        <strain evidence="8">DSM 22608 / JCM 16073 / KCTC 15190 / YIT 12066</strain>
    </source>
</reference>
<evidence type="ECO:0000313" key="7">
    <source>
        <dbReference type="EMBL" id="EFY07705.1"/>
    </source>
</evidence>
<evidence type="ECO:0000256" key="5">
    <source>
        <dbReference type="ARBA" id="ARBA00023136"/>
    </source>
</evidence>
<dbReference type="GO" id="GO:0015297">
    <property type="term" value="F:antiporter activity"/>
    <property type="evidence" value="ECO:0007669"/>
    <property type="project" value="InterPro"/>
</dbReference>
<keyword evidence="2" id="KW-1003">Cell membrane</keyword>
<organism evidence="7 8">
    <name type="scientific">Succinatimonas hippei (strain DSM 22608 / JCM 16073 / KCTC 15190 / YIT 12066)</name>
    <dbReference type="NCBI Taxonomy" id="762983"/>
    <lineage>
        <taxon>Bacteria</taxon>
        <taxon>Pseudomonadati</taxon>
        <taxon>Pseudomonadota</taxon>
        <taxon>Gammaproteobacteria</taxon>
        <taxon>Aeromonadales</taxon>
        <taxon>Succinivibrionaceae</taxon>
        <taxon>Succinatimonas</taxon>
    </lineage>
</organism>
<keyword evidence="4 6" id="KW-1133">Transmembrane helix</keyword>
<dbReference type="HOGENOM" id="CLU_176357_0_0_6"/>
<dbReference type="RefSeq" id="WP_009142711.1">
    <property type="nucleotide sequence ID" value="NZ_GL830960.1"/>
</dbReference>
<keyword evidence="3 6" id="KW-0812">Transmembrane</keyword>
<comment type="caution">
    <text evidence="7">The sequence shown here is derived from an EMBL/GenBank/DDBJ whole genome shotgun (WGS) entry which is preliminary data.</text>
</comment>
<evidence type="ECO:0000256" key="6">
    <source>
        <dbReference type="SAM" id="Phobius"/>
    </source>
</evidence>
<evidence type="ECO:0000256" key="2">
    <source>
        <dbReference type="ARBA" id="ARBA00022475"/>
    </source>
</evidence>
<dbReference type="eggNOG" id="COG0534">
    <property type="taxonomic scope" value="Bacteria"/>
</dbReference>
<dbReference type="InterPro" id="IPR051327">
    <property type="entry name" value="MATE_MepA_subfamily"/>
</dbReference>
<dbReference type="Pfam" id="PF01554">
    <property type="entry name" value="MatE"/>
    <property type="match status" value="1"/>
</dbReference>
<dbReference type="PANTHER" id="PTHR43823:SF3">
    <property type="entry name" value="MULTIDRUG EXPORT PROTEIN MEPA"/>
    <property type="match status" value="1"/>
</dbReference>
<dbReference type="GO" id="GO:0005886">
    <property type="term" value="C:plasma membrane"/>
    <property type="evidence" value="ECO:0007669"/>
    <property type="project" value="UniProtKB-SubCell"/>
</dbReference>
<evidence type="ECO:0008006" key="9">
    <source>
        <dbReference type="Google" id="ProtNLM"/>
    </source>
</evidence>
<keyword evidence="8" id="KW-1185">Reference proteome</keyword>
<keyword evidence="5 6" id="KW-0472">Membrane</keyword>
<evidence type="ECO:0000256" key="4">
    <source>
        <dbReference type="ARBA" id="ARBA00022989"/>
    </source>
</evidence>